<dbReference type="GO" id="GO:0006508">
    <property type="term" value="P:proteolysis"/>
    <property type="evidence" value="ECO:0007669"/>
    <property type="project" value="InterPro"/>
</dbReference>
<organism evidence="4 5">
    <name type="scientific">Papilio machaon</name>
    <name type="common">Old World swallowtail butterfly</name>
    <dbReference type="NCBI Taxonomy" id="76193"/>
    <lineage>
        <taxon>Eukaryota</taxon>
        <taxon>Metazoa</taxon>
        <taxon>Ecdysozoa</taxon>
        <taxon>Arthropoda</taxon>
        <taxon>Hexapoda</taxon>
        <taxon>Insecta</taxon>
        <taxon>Pterygota</taxon>
        <taxon>Neoptera</taxon>
        <taxon>Endopterygota</taxon>
        <taxon>Lepidoptera</taxon>
        <taxon>Glossata</taxon>
        <taxon>Ditrysia</taxon>
        <taxon>Papilionoidea</taxon>
        <taxon>Papilionidae</taxon>
        <taxon>Papilioninae</taxon>
        <taxon>Papilio</taxon>
    </lineage>
</organism>
<dbReference type="PROSITE" id="PS50240">
    <property type="entry name" value="TRYPSIN_DOM"/>
    <property type="match status" value="1"/>
</dbReference>
<reference evidence="4 5" key="1">
    <citation type="journal article" date="2015" name="Nat. Commun.">
        <title>Outbred genome sequencing and CRISPR/Cas9 gene editing in butterflies.</title>
        <authorList>
            <person name="Li X."/>
            <person name="Fan D."/>
            <person name="Zhang W."/>
            <person name="Liu G."/>
            <person name="Zhang L."/>
            <person name="Zhao L."/>
            <person name="Fang X."/>
            <person name="Chen L."/>
            <person name="Dong Y."/>
            <person name="Chen Y."/>
            <person name="Ding Y."/>
            <person name="Zhao R."/>
            <person name="Feng M."/>
            <person name="Zhu Y."/>
            <person name="Feng Y."/>
            <person name="Jiang X."/>
            <person name="Zhu D."/>
            <person name="Xiang H."/>
            <person name="Feng X."/>
            <person name="Li S."/>
            <person name="Wang J."/>
            <person name="Zhang G."/>
            <person name="Kronforst M.R."/>
            <person name="Wang W."/>
        </authorList>
    </citation>
    <scope>NUCLEOTIDE SEQUENCE [LARGE SCALE GENOMIC DNA]</scope>
    <source>
        <strain evidence="4">Ya'a_city_454_Pm</strain>
        <tissue evidence="4">Whole body</tissue>
    </source>
</reference>
<dbReference type="InterPro" id="IPR050314">
    <property type="entry name" value="Glycosyl_Hydrlase_18"/>
</dbReference>
<dbReference type="GO" id="GO:0006032">
    <property type="term" value="P:chitin catabolic process"/>
    <property type="evidence" value="ECO:0007669"/>
    <property type="project" value="TreeGrafter"/>
</dbReference>
<evidence type="ECO:0000259" key="3">
    <source>
        <dbReference type="PROSITE" id="PS51910"/>
    </source>
</evidence>
<evidence type="ECO:0000313" key="4">
    <source>
        <dbReference type="EMBL" id="KPJ10960.1"/>
    </source>
</evidence>
<dbReference type="FunFam" id="2.40.10.10:FF:000072">
    <property type="entry name" value="CLIP-domain serine protease"/>
    <property type="match status" value="1"/>
</dbReference>
<dbReference type="FunCoup" id="A0A194R133">
    <property type="interactions" value="54"/>
</dbReference>
<dbReference type="GO" id="GO:0005975">
    <property type="term" value="P:carbohydrate metabolic process"/>
    <property type="evidence" value="ECO:0007669"/>
    <property type="project" value="InterPro"/>
</dbReference>
<dbReference type="SUPFAM" id="SSF51445">
    <property type="entry name" value="(Trans)glycosidases"/>
    <property type="match status" value="1"/>
</dbReference>
<dbReference type="SUPFAM" id="SSF50494">
    <property type="entry name" value="Trypsin-like serine proteases"/>
    <property type="match status" value="1"/>
</dbReference>
<dbReference type="PRINTS" id="PR00722">
    <property type="entry name" value="CHYMOTRYPSIN"/>
</dbReference>
<dbReference type="Gene3D" id="3.10.50.10">
    <property type="match status" value="1"/>
</dbReference>
<dbReference type="InterPro" id="IPR001254">
    <property type="entry name" value="Trypsin_dom"/>
</dbReference>
<dbReference type="InterPro" id="IPR011583">
    <property type="entry name" value="Chitinase_II/V-like_cat"/>
</dbReference>
<accession>A0A194R133</accession>
<dbReference type="InterPro" id="IPR043504">
    <property type="entry name" value="Peptidase_S1_PA_chymotrypsin"/>
</dbReference>
<dbReference type="Gene3D" id="2.40.10.10">
    <property type="entry name" value="Trypsin-like serine proteases"/>
    <property type="match status" value="1"/>
</dbReference>
<keyword evidence="5" id="KW-1185">Reference proteome</keyword>
<dbReference type="InParanoid" id="A0A194R133"/>
<dbReference type="InterPro" id="IPR009003">
    <property type="entry name" value="Peptidase_S1_PA"/>
</dbReference>
<dbReference type="AlphaFoldDB" id="A0A194R133"/>
<sequence>MCYLASWATYRSGQGKFDVTDLDPSLCTHVVYVFAGLDENMMTIKSIDNALDKGYTNAGYQSLVNFKERFPHLKIILSVGGWNEGTTKYSKMAADPSLRAKFIQSTVEFLKLHQFDGLDMHWKYPVVRDDKPVDRPNFVSLIKELKEAFNPQSLILTAALGATKYTLDQSYDLPQLDKYVDYFNVLCYDYHGSWEGVLGVNAALYGVNDDDFVNVDYTLKYLLSHRVTPGKIILGLSFSGHGYILKDPTTPNIEFGVTPITTQSWPGPLSKETGFLGYNEICKELSEPTSKWVRHWDEKTATPYLRDGARVITYDNPRSIALKVKKAVEYNLGGVMAWSVDTDDFSGLCEKEADYVSVSYSTLWDFAHKYNRIANNPVLEGILKNRNLPNAAHLDRLTDTPPSQTDVVTRSKNRIWLSESETSHYALLHTIDDVMHLALEEKGISDEMIKLLTEKADTGGLTSRVLATFFGYPTTCSIGSEVKPCSLSLSCWLRGGTRLRGCGGSWLLTCCGPPDNVRNDGFDNIIPSSEWKHKVAPPTLRLVPHRHAVPTNVFRRRADDDTTQSDCGLPSTRILQKRIIGGREARFAEFPWQAHVRISEFQCGGVLVSRWFVATAAHCVSRARPRDIVVWLGALDTTAGAHTARKLGVIQKILHPLFQFRMTQPDRYDIALLKLSRPITYTGHILPICLPELDLELRGKSGVIAGWGKTDASNGHTGTNLLRSATVPILSKEQCINWHQSKQISVEIHSEMICAGHSDGHQDACLGDSGGPLIVLDGGRYYLVGITSAGFGCGVDHQPGIYHNVKVTASWIKGVISPSINYIDF</sequence>
<dbReference type="GO" id="GO:0004252">
    <property type="term" value="F:serine-type endopeptidase activity"/>
    <property type="evidence" value="ECO:0007669"/>
    <property type="project" value="InterPro"/>
</dbReference>
<feature type="domain" description="Peptidase S1" evidence="2">
    <location>
        <begin position="579"/>
        <end position="817"/>
    </location>
</feature>
<dbReference type="GO" id="GO:0004568">
    <property type="term" value="F:chitinase activity"/>
    <property type="evidence" value="ECO:0007669"/>
    <property type="project" value="TreeGrafter"/>
</dbReference>
<dbReference type="PROSITE" id="PS00135">
    <property type="entry name" value="TRYPSIN_SER"/>
    <property type="match status" value="1"/>
</dbReference>
<proteinExistence type="predicted"/>
<dbReference type="InterPro" id="IPR001314">
    <property type="entry name" value="Peptidase_S1A"/>
</dbReference>
<dbReference type="InterPro" id="IPR033116">
    <property type="entry name" value="TRYPSIN_SER"/>
</dbReference>
<dbReference type="SMART" id="SM00636">
    <property type="entry name" value="Glyco_18"/>
    <property type="match status" value="1"/>
</dbReference>
<keyword evidence="1" id="KW-1015">Disulfide bond</keyword>
<dbReference type="InterPro" id="IPR029070">
    <property type="entry name" value="Chitinase_insertion_sf"/>
</dbReference>
<dbReference type="EMBL" id="KQ460890">
    <property type="protein sequence ID" value="KPJ10960.1"/>
    <property type="molecule type" value="Genomic_DNA"/>
</dbReference>
<dbReference type="SMART" id="SM00020">
    <property type="entry name" value="Tryp_SPc"/>
    <property type="match status" value="1"/>
</dbReference>
<dbReference type="Gene3D" id="3.20.20.80">
    <property type="entry name" value="Glycosidases"/>
    <property type="match status" value="1"/>
</dbReference>
<evidence type="ECO:0000259" key="2">
    <source>
        <dbReference type="PROSITE" id="PS50240"/>
    </source>
</evidence>
<dbReference type="Pfam" id="PF00704">
    <property type="entry name" value="Glyco_hydro_18"/>
    <property type="match status" value="1"/>
</dbReference>
<evidence type="ECO:0000256" key="1">
    <source>
        <dbReference type="ARBA" id="ARBA00023157"/>
    </source>
</evidence>
<dbReference type="GO" id="GO:0008061">
    <property type="term" value="F:chitin binding"/>
    <property type="evidence" value="ECO:0007669"/>
    <property type="project" value="InterPro"/>
</dbReference>
<name>A0A194R133_PAPMA</name>
<dbReference type="PROSITE" id="PS51910">
    <property type="entry name" value="GH18_2"/>
    <property type="match status" value="1"/>
</dbReference>
<dbReference type="CDD" id="cd00190">
    <property type="entry name" value="Tryp_SPc"/>
    <property type="match status" value="1"/>
</dbReference>
<feature type="domain" description="GH18" evidence="3">
    <location>
        <begin position="1"/>
        <end position="366"/>
    </location>
</feature>
<dbReference type="PANTHER" id="PTHR11177:SF403">
    <property type="entry name" value="CHITINASE 2-RELATED"/>
    <property type="match status" value="1"/>
</dbReference>
<dbReference type="SUPFAM" id="SSF54556">
    <property type="entry name" value="Chitinase insertion domain"/>
    <property type="match status" value="1"/>
</dbReference>
<dbReference type="STRING" id="76193.A0A194R133"/>
<dbReference type="Pfam" id="PF00089">
    <property type="entry name" value="Trypsin"/>
    <property type="match status" value="1"/>
</dbReference>
<protein>
    <submittedName>
        <fullName evidence="4">Putative chitinase 2</fullName>
    </submittedName>
</protein>
<dbReference type="Proteomes" id="UP000053240">
    <property type="component" value="Unassembled WGS sequence"/>
</dbReference>
<dbReference type="GO" id="GO:0005576">
    <property type="term" value="C:extracellular region"/>
    <property type="evidence" value="ECO:0007669"/>
    <property type="project" value="TreeGrafter"/>
</dbReference>
<evidence type="ECO:0000313" key="5">
    <source>
        <dbReference type="Proteomes" id="UP000053240"/>
    </source>
</evidence>
<dbReference type="InterPro" id="IPR017853">
    <property type="entry name" value="GH"/>
</dbReference>
<dbReference type="InterPro" id="IPR001223">
    <property type="entry name" value="Glyco_hydro18_cat"/>
</dbReference>
<gene>
    <name evidence="4" type="ORF">RR48_10140</name>
</gene>
<dbReference type="PANTHER" id="PTHR11177">
    <property type="entry name" value="CHITINASE"/>
    <property type="match status" value="1"/>
</dbReference>